<organism evidence="3 4">
    <name type="scientific">Kangiella profundi</name>
    <dbReference type="NCBI Taxonomy" id="1561924"/>
    <lineage>
        <taxon>Bacteria</taxon>
        <taxon>Pseudomonadati</taxon>
        <taxon>Pseudomonadota</taxon>
        <taxon>Gammaproteobacteria</taxon>
        <taxon>Kangiellales</taxon>
        <taxon>Kangiellaceae</taxon>
        <taxon>Kangiella</taxon>
    </lineage>
</organism>
<name>A0A2K9AGE2_9GAMM</name>
<sequence>MNKKNTLAQKSKHGHQKVKSYSTHTKAQQQRLLSALEQAGVKGITSIQARHELDIIHAPARVYELRHNLGKNIRTEWTIEANPHGGNHRVARYVLLTGKYRAVA</sequence>
<dbReference type="AlphaFoldDB" id="A0A2K9AGE2"/>
<evidence type="ECO:0000313" key="4">
    <source>
        <dbReference type="Proteomes" id="UP000232693"/>
    </source>
</evidence>
<dbReference type="Proteomes" id="UP000232693">
    <property type="component" value="Chromosome"/>
</dbReference>
<protein>
    <recommendedName>
        <fullName evidence="2">Winged helix-turn-helix domain-containing protein</fullName>
    </recommendedName>
</protein>
<proteinExistence type="predicted"/>
<dbReference type="RefSeq" id="WP_106647277.1">
    <property type="nucleotide sequence ID" value="NZ_BMGO01000001.1"/>
</dbReference>
<feature type="domain" description="Winged helix-turn-helix" evidence="2">
    <location>
        <begin position="28"/>
        <end position="96"/>
    </location>
</feature>
<dbReference type="InterPro" id="IPR055245">
    <property type="entry name" value="HTH_proteobacteria"/>
</dbReference>
<accession>A0A2K9AGE2</accession>
<gene>
    <name evidence="3" type="ORF">CW740_09525</name>
</gene>
<evidence type="ECO:0000256" key="1">
    <source>
        <dbReference type="SAM" id="MobiDB-lite"/>
    </source>
</evidence>
<reference evidence="3 4" key="1">
    <citation type="submission" date="2017-12" db="EMBL/GenBank/DDBJ databases">
        <title>Kangiella profundi FT102 completed genome.</title>
        <authorList>
            <person name="Xu J."/>
            <person name="Wang J."/>
            <person name="Lu Y."/>
        </authorList>
    </citation>
    <scope>NUCLEOTIDE SEQUENCE [LARGE SCALE GENOMIC DNA]</scope>
    <source>
        <strain evidence="3 4">FT102</strain>
    </source>
</reference>
<evidence type="ECO:0000313" key="3">
    <source>
        <dbReference type="EMBL" id="AUD79466.1"/>
    </source>
</evidence>
<dbReference type="OrthoDB" id="5573465at2"/>
<dbReference type="Pfam" id="PF14090">
    <property type="entry name" value="HTH_39"/>
    <property type="match status" value="1"/>
</dbReference>
<feature type="region of interest" description="Disordered" evidence="1">
    <location>
        <begin position="1"/>
        <end position="26"/>
    </location>
</feature>
<dbReference type="EMBL" id="CP025120">
    <property type="protein sequence ID" value="AUD79466.1"/>
    <property type="molecule type" value="Genomic_DNA"/>
</dbReference>
<dbReference type="KEGG" id="kpd:CW740_09525"/>
<keyword evidence="4" id="KW-1185">Reference proteome</keyword>
<evidence type="ECO:0000259" key="2">
    <source>
        <dbReference type="Pfam" id="PF14090"/>
    </source>
</evidence>